<dbReference type="Pfam" id="PF11967">
    <property type="entry name" value="RecO_N"/>
    <property type="match status" value="1"/>
</dbReference>
<dbReference type="AlphaFoldDB" id="A0A1F7JIF1"/>
<dbReference type="Proteomes" id="UP000178486">
    <property type="component" value="Unassembled WGS sequence"/>
</dbReference>
<evidence type="ECO:0000259" key="8">
    <source>
        <dbReference type="Pfam" id="PF11967"/>
    </source>
</evidence>
<proteinExistence type="inferred from homology"/>
<feature type="domain" description="DNA replication/recombination mediator RecO N-terminal" evidence="8">
    <location>
        <begin position="1"/>
        <end position="80"/>
    </location>
</feature>
<evidence type="ECO:0000256" key="7">
    <source>
        <dbReference type="HAMAP-Rule" id="MF_00201"/>
    </source>
</evidence>
<evidence type="ECO:0000256" key="5">
    <source>
        <dbReference type="ARBA" id="ARBA00023204"/>
    </source>
</evidence>
<dbReference type="InterPro" id="IPR012340">
    <property type="entry name" value="NA-bd_OB-fold"/>
</dbReference>
<keyword evidence="5 7" id="KW-0234">DNA repair</keyword>
<organism evidence="9 10">
    <name type="scientific">Candidatus Roizmanbacteria bacterium RIFCSPLOWO2_01_FULL_45_11</name>
    <dbReference type="NCBI Taxonomy" id="1802070"/>
    <lineage>
        <taxon>Bacteria</taxon>
        <taxon>Candidatus Roizmaniibacteriota</taxon>
    </lineage>
</organism>
<comment type="function">
    <text evidence="7">Involved in DNA repair and RecF pathway recombination.</text>
</comment>
<dbReference type="PANTHER" id="PTHR33991:SF1">
    <property type="entry name" value="DNA REPAIR PROTEIN RECO"/>
    <property type="match status" value="1"/>
</dbReference>
<evidence type="ECO:0000256" key="3">
    <source>
        <dbReference type="ARBA" id="ARBA00022763"/>
    </source>
</evidence>
<dbReference type="InterPro" id="IPR003717">
    <property type="entry name" value="RecO"/>
</dbReference>
<keyword evidence="3 7" id="KW-0227">DNA damage</keyword>
<accession>A0A1F7JIF1</accession>
<evidence type="ECO:0000256" key="2">
    <source>
        <dbReference type="ARBA" id="ARBA00021310"/>
    </source>
</evidence>
<protein>
    <recommendedName>
        <fullName evidence="2 7">DNA repair protein RecO</fullName>
    </recommendedName>
    <alternativeName>
        <fullName evidence="6 7">Recombination protein O</fullName>
    </alternativeName>
</protein>
<evidence type="ECO:0000256" key="4">
    <source>
        <dbReference type="ARBA" id="ARBA00023172"/>
    </source>
</evidence>
<dbReference type="SUPFAM" id="SSF50249">
    <property type="entry name" value="Nucleic acid-binding proteins"/>
    <property type="match status" value="1"/>
</dbReference>
<dbReference type="GO" id="GO:0006310">
    <property type="term" value="P:DNA recombination"/>
    <property type="evidence" value="ECO:0007669"/>
    <property type="project" value="UniProtKB-UniRule"/>
</dbReference>
<dbReference type="InterPro" id="IPR022572">
    <property type="entry name" value="DNA_rep/recomb_RecO_N"/>
</dbReference>
<name>A0A1F7JIF1_9BACT</name>
<dbReference type="SUPFAM" id="SSF57863">
    <property type="entry name" value="ArfGap/RecO-like zinc finger"/>
    <property type="match status" value="1"/>
</dbReference>
<dbReference type="Pfam" id="PF02565">
    <property type="entry name" value="RecO_C"/>
    <property type="match status" value="1"/>
</dbReference>
<dbReference type="PANTHER" id="PTHR33991">
    <property type="entry name" value="DNA REPAIR PROTEIN RECO"/>
    <property type="match status" value="1"/>
</dbReference>
<dbReference type="HAMAP" id="MF_00201">
    <property type="entry name" value="RecO"/>
    <property type="match status" value="1"/>
</dbReference>
<dbReference type="NCBIfam" id="TIGR00613">
    <property type="entry name" value="reco"/>
    <property type="match status" value="1"/>
</dbReference>
<dbReference type="Gene3D" id="2.40.50.140">
    <property type="entry name" value="Nucleic acid-binding proteins"/>
    <property type="match status" value="1"/>
</dbReference>
<dbReference type="GO" id="GO:0006302">
    <property type="term" value="P:double-strand break repair"/>
    <property type="evidence" value="ECO:0007669"/>
    <property type="project" value="TreeGrafter"/>
</dbReference>
<dbReference type="Gene3D" id="1.20.1440.120">
    <property type="entry name" value="Recombination protein O, C-terminal domain"/>
    <property type="match status" value="1"/>
</dbReference>
<sequence>MTNTYKTEAIVIKRRNWKEADKILTVFTKEYGKINVVAKGVRKLSSRRAPVVELFNHTELMLHQASFLDIVTEAAIHNSFETIKKDLVRISRAYEACELVEYLTGEDQENEDVFYLLLSYLEQINTHEPASTAQFKRQILSALGYLSEKDSIEQEIDAFIESIAERRLTAPRIYE</sequence>
<dbReference type="InterPro" id="IPR037278">
    <property type="entry name" value="ARFGAP/RecO"/>
</dbReference>
<evidence type="ECO:0000313" key="9">
    <source>
        <dbReference type="EMBL" id="OGK55394.1"/>
    </source>
</evidence>
<dbReference type="InterPro" id="IPR042242">
    <property type="entry name" value="RecO_C"/>
</dbReference>
<evidence type="ECO:0000256" key="1">
    <source>
        <dbReference type="ARBA" id="ARBA00007452"/>
    </source>
</evidence>
<comment type="caution">
    <text evidence="9">The sequence shown here is derived from an EMBL/GenBank/DDBJ whole genome shotgun (WGS) entry which is preliminary data.</text>
</comment>
<evidence type="ECO:0000313" key="10">
    <source>
        <dbReference type="Proteomes" id="UP000178486"/>
    </source>
</evidence>
<evidence type="ECO:0000256" key="6">
    <source>
        <dbReference type="ARBA" id="ARBA00033409"/>
    </source>
</evidence>
<dbReference type="GO" id="GO:0043590">
    <property type="term" value="C:bacterial nucleoid"/>
    <property type="evidence" value="ECO:0007669"/>
    <property type="project" value="TreeGrafter"/>
</dbReference>
<comment type="similarity">
    <text evidence="1 7">Belongs to the RecO family.</text>
</comment>
<keyword evidence="4 7" id="KW-0233">DNA recombination</keyword>
<gene>
    <name evidence="7" type="primary">recO</name>
    <name evidence="9" type="ORF">A3B56_01380</name>
</gene>
<dbReference type="EMBL" id="MGAU01000016">
    <property type="protein sequence ID" value="OGK55394.1"/>
    <property type="molecule type" value="Genomic_DNA"/>
</dbReference>
<reference evidence="9 10" key="1">
    <citation type="journal article" date="2016" name="Nat. Commun.">
        <title>Thousands of microbial genomes shed light on interconnected biogeochemical processes in an aquifer system.</title>
        <authorList>
            <person name="Anantharaman K."/>
            <person name="Brown C.T."/>
            <person name="Hug L.A."/>
            <person name="Sharon I."/>
            <person name="Castelle C.J."/>
            <person name="Probst A.J."/>
            <person name="Thomas B.C."/>
            <person name="Singh A."/>
            <person name="Wilkins M.J."/>
            <person name="Karaoz U."/>
            <person name="Brodie E.L."/>
            <person name="Williams K.H."/>
            <person name="Hubbard S.S."/>
            <person name="Banfield J.F."/>
        </authorList>
    </citation>
    <scope>NUCLEOTIDE SEQUENCE [LARGE SCALE GENOMIC DNA]</scope>
</reference>